<keyword evidence="1" id="KW-0813">Transport</keyword>
<organism evidence="3 4">
    <name type="scientific">Hansschlegelia quercus</name>
    <dbReference type="NCBI Taxonomy" id="2528245"/>
    <lineage>
        <taxon>Bacteria</taxon>
        <taxon>Pseudomonadati</taxon>
        <taxon>Pseudomonadota</taxon>
        <taxon>Alphaproteobacteria</taxon>
        <taxon>Hyphomicrobiales</taxon>
        <taxon>Methylopilaceae</taxon>
        <taxon>Hansschlegelia</taxon>
    </lineage>
</organism>
<dbReference type="EMBL" id="SIUB01000011">
    <property type="protein sequence ID" value="TBN47338.1"/>
    <property type="molecule type" value="Genomic_DNA"/>
</dbReference>
<accession>A0A4Q9GCS6</accession>
<sequence length="256" mass="26443">MKIVVLLSAGLHPVSGQSILPKVEAQALRLALALGEARGRHAGPTAFPASDALGHGLPHLVHVEIPAEADPVPALVATLEADQPDLILAGRRGQGGDETGLAPYAVASRLGMALVSDAIAVERGEADGTVIVHQALPKGARRRLVVRLPAVVTVHPDAPAPRAFAYGVARRGIVETRLAPPGLPAAERLEERPYRRRPKLMRSAPACGSASERLAAAMGATSSGVANVMVNPTPEEAARAILAHLRAIGVLPPKAA</sequence>
<evidence type="ECO:0000259" key="2">
    <source>
        <dbReference type="SMART" id="SM00893"/>
    </source>
</evidence>
<dbReference type="SMART" id="SM00893">
    <property type="entry name" value="ETF"/>
    <property type="match status" value="1"/>
</dbReference>
<dbReference type="AlphaFoldDB" id="A0A4Q9GCS6"/>
<reference evidence="3 4" key="1">
    <citation type="submission" date="2019-02" db="EMBL/GenBank/DDBJ databases">
        <title>Hansschlegelia quercus sp. nov., a novel methylotrophic bacterium from buds of oak (Quercus robur L.).</title>
        <authorList>
            <person name="Agafonova N.V."/>
            <person name="Kaparullina E.N."/>
            <person name="Grouzdev D.S."/>
            <person name="Doronina N.V."/>
        </authorList>
    </citation>
    <scope>NUCLEOTIDE SEQUENCE [LARGE SCALE GENOMIC DNA]</scope>
    <source>
        <strain evidence="3 4">Dub</strain>
    </source>
</reference>
<dbReference type="RefSeq" id="WP_131004674.1">
    <property type="nucleotide sequence ID" value="NZ_JBHSZR010000010.1"/>
</dbReference>
<name>A0A4Q9GCS6_9HYPH</name>
<protein>
    <submittedName>
        <fullName evidence="3">Electron transfer flavoprotein subunit beta</fullName>
    </submittedName>
</protein>
<dbReference type="SUPFAM" id="SSF52402">
    <property type="entry name" value="Adenine nucleotide alpha hydrolases-like"/>
    <property type="match status" value="1"/>
</dbReference>
<dbReference type="OrthoDB" id="5598152at2"/>
<comment type="caution">
    <text evidence="3">The sequence shown here is derived from an EMBL/GenBank/DDBJ whole genome shotgun (WGS) entry which is preliminary data.</text>
</comment>
<keyword evidence="1" id="KW-0249">Electron transport</keyword>
<dbReference type="InterPro" id="IPR014729">
    <property type="entry name" value="Rossmann-like_a/b/a_fold"/>
</dbReference>
<feature type="domain" description="Electron transfer flavoprotein alpha/beta-subunit N-terminal" evidence="2">
    <location>
        <begin position="8"/>
        <end position="192"/>
    </location>
</feature>
<evidence type="ECO:0000313" key="4">
    <source>
        <dbReference type="Proteomes" id="UP000291613"/>
    </source>
</evidence>
<dbReference type="Proteomes" id="UP000291613">
    <property type="component" value="Unassembled WGS sequence"/>
</dbReference>
<keyword evidence="4" id="KW-1185">Reference proteome</keyword>
<proteinExistence type="predicted"/>
<dbReference type="Pfam" id="PF01012">
    <property type="entry name" value="ETF"/>
    <property type="match status" value="1"/>
</dbReference>
<dbReference type="InterPro" id="IPR014730">
    <property type="entry name" value="ETF_a/b_N"/>
</dbReference>
<evidence type="ECO:0000256" key="1">
    <source>
        <dbReference type="ARBA" id="ARBA00022982"/>
    </source>
</evidence>
<dbReference type="Gene3D" id="3.40.50.620">
    <property type="entry name" value="HUPs"/>
    <property type="match status" value="1"/>
</dbReference>
<evidence type="ECO:0000313" key="3">
    <source>
        <dbReference type="EMBL" id="TBN47338.1"/>
    </source>
</evidence>
<gene>
    <name evidence="3" type="ORF">EYR15_16495</name>
</gene>